<dbReference type="Proteomes" id="UP001056778">
    <property type="component" value="Chromosome 1"/>
</dbReference>
<accession>A0ACB9TS65</accession>
<gene>
    <name evidence="1" type="ORF">MML48_1g08337</name>
</gene>
<sequence length="227" mass="25502">MCEGSVLQNERMPETCMLEDNEQQLDQGALNSSESQFIECLNVGKPKKPILITESQLKTQTSLSENPDMEETVFNDKKTKFLATNKKSSEEIIKIERSTIGQNCNPLWKAARANRLTASYFGKICRMRKSTSCAATVKDILYNEFYGNEYTRWGNNNEKNAINVFKKLMKHLPEPEKCGVFLDPWDGIFAASPDALLGKDDSMEVKCPLGPEDSQRYAPAQVAQSVG</sequence>
<keyword evidence="1" id="KW-0540">Nuclease</keyword>
<organism evidence="1 2">
    <name type="scientific">Holotrichia oblita</name>
    <name type="common">Chafer beetle</name>
    <dbReference type="NCBI Taxonomy" id="644536"/>
    <lineage>
        <taxon>Eukaryota</taxon>
        <taxon>Metazoa</taxon>
        <taxon>Ecdysozoa</taxon>
        <taxon>Arthropoda</taxon>
        <taxon>Hexapoda</taxon>
        <taxon>Insecta</taxon>
        <taxon>Pterygota</taxon>
        <taxon>Neoptera</taxon>
        <taxon>Endopterygota</taxon>
        <taxon>Coleoptera</taxon>
        <taxon>Polyphaga</taxon>
        <taxon>Scarabaeiformia</taxon>
        <taxon>Scarabaeidae</taxon>
        <taxon>Melolonthinae</taxon>
        <taxon>Holotrichia</taxon>
    </lineage>
</organism>
<proteinExistence type="predicted"/>
<evidence type="ECO:0000313" key="1">
    <source>
        <dbReference type="EMBL" id="KAI4469763.1"/>
    </source>
</evidence>
<keyword evidence="2" id="KW-1185">Reference proteome</keyword>
<reference evidence="1" key="1">
    <citation type="submission" date="2022-04" db="EMBL/GenBank/DDBJ databases">
        <title>Chromosome-scale genome assembly of Holotrichia oblita Faldermann.</title>
        <authorList>
            <person name="Rongchong L."/>
        </authorList>
    </citation>
    <scope>NUCLEOTIDE SEQUENCE</scope>
    <source>
        <strain evidence="1">81SQS9</strain>
    </source>
</reference>
<name>A0ACB9TS65_HOLOL</name>
<comment type="caution">
    <text evidence="1">The sequence shown here is derived from an EMBL/GenBank/DDBJ whole genome shotgun (WGS) entry which is preliminary data.</text>
</comment>
<protein>
    <submittedName>
        <fullName evidence="1">Exonuclease phage-type/recb c-terminal domain-containing protein</fullName>
    </submittedName>
</protein>
<keyword evidence="1" id="KW-0378">Hydrolase</keyword>
<keyword evidence="1" id="KW-0269">Exonuclease</keyword>
<evidence type="ECO:0000313" key="2">
    <source>
        <dbReference type="Proteomes" id="UP001056778"/>
    </source>
</evidence>
<dbReference type="EMBL" id="CM043015">
    <property type="protein sequence ID" value="KAI4469763.1"/>
    <property type="molecule type" value="Genomic_DNA"/>
</dbReference>